<dbReference type="OrthoDB" id="5812464at2759"/>
<dbReference type="CTD" id="9808591"/>
<dbReference type="Proteomes" id="UP000008281">
    <property type="component" value="Unassembled WGS sequence"/>
</dbReference>
<dbReference type="Pfam" id="PF10322">
    <property type="entry name" value="7TM_GPCR_Sru"/>
    <property type="match status" value="1"/>
</dbReference>
<proteinExistence type="predicted"/>
<keyword evidence="3" id="KW-1185">Reference proteome</keyword>
<organism evidence="3">
    <name type="scientific">Caenorhabditis remanei</name>
    <name type="common">Caenorhabditis vulgaris</name>
    <dbReference type="NCBI Taxonomy" id="31234"/>
    <lineage>
        <taxon>Eukaryota</taxon>
        <taxon>Metazoa</taxon>
        <taxon>Ecdysozoa</taxon>
        <taxon>Nematoda</taxon>
        <taxon>Chromadorea</taxon>
        <taxon>Rhabditida</taxon>
        <taxon>Rhabditina</taxon>
        <taxon>Rhabditomorpha</taxon>
        <taxon>Rhabditoidea</taxon>
        <taxon>Rhabditidae</taxon>
        <taxon>Peloderinae</taxon>
        <taxon>Caenorhabditis</taxon>
    </lineage>
</organism>
<feature type="transmembrane region" description="Helical" evidence="1">
    <location>
        <begin position="71"/>
        <end position="90"/>
    </location>
</feature>
<feature type="transmembrane region" description="Helical" evidence="1">
    <location>
        <begin position="110"/>
        <end position="135"/>
    </location>
</feature>
<evidence type="ECO:0000256" key="1">
    <source>
        <dbReference type="SAM" id="Phobius"/>
    </source>
</evidence>
<dbReference type="GeneID" id="9808591"/>
<dbReference type="AlphaFoldDB" id="E3MHL5"/>
<gene>
    <name evidence="2" type="primary">Cre-sru-30</name>
    <name evidence="2" type="ORF">CRE_22800</name>
</gene>
<name>E3MHL5_CAERE</name>
<protein>
    <submittedName>
        <fullName evidence="2">CRE-SRU-30 protein</fullName>
    </submittedName>
</protein>
<evidence type="ECO:0000313" key="2">
    <source>
        <dbReference type="EMBL" id="EFP02039.1"/>
    </source>
</evidence>
<dbReference type="InParanoid" id="E3MHL5"/>
<keyword evidence="1" id="KW-0812">Transmembrane</keyword>
<feature type="transmembrane region" description="Helical" evidence="1">
    <location>
        <begin position="205"/>
        <end position="228"/>
    </location>
</feature>
<dbReference type="InterPro" id="IPR003839">
    <property type="entry name" value="7TM_GPCR_serpentine_rcpt_Sru"/>
</dbReference>
<dbReference type="eggNOG" id="ENOG502TH5D">
    <property type="taxonomic scope" value="Eukaryota"/>
</dbReference>
<dbReference type="PANTHER" id="PTHR46045">
    <property type="entry name" value="SERPENTINE RECEPTOR, CLASS U-RELATED"/>
    <property type="match status" value="1"/>
</dbReference>
<feature type="transmembrane region" description="Helical" evidence="1">
    <location>
        <begin position="31"/>
        <end position="50"/>
    </location>
</feature>
<reference evidence="2" key="1">
    <citation type="submission" date="2007-07" db="EMBL/GenBank/DDBJ databases">
        <title>PCAP assembly of the Caenorhabditis remanei genome.</title>
        <authorList>
            <consortium name="The Caenorhabditis remanei Sequencing Consortium"/>
            <person name="Wilson R.K."/>
        </authorList>
    </citation>
    <scope>NUCLEOTIDE SEQUENCE [LARGE SCALE GENOMIC DNA]</scope>
    <source>
        <strain evidence="2">PB4641</strain>
    </source>
</reference>
<dbReference type="OMA" id="ETIMLPW"/>
<dbReference type="EMBL" id="DS268445">
    <property type="protein sequence ID" value="EFP02039.1"/>
    <property type="molecule type" value="Genomic_DNA"/>
</dbReference>
<accession>E3MHL5</accession>
<keyword evidence="1" id="KW-1133">Transmembrane helix</keyword>
<feature type="transmembrane region" description="Helical" evidence="1">
    <location>
        <begin position="156"/>
        <end position="174"/>
    </location>
</feature>
<keyword evidence="1" id="KW-0472">Membrane</keyword>
<feature type="transmembrane region" description="Helical" evidence="1">
    <location>
        <begin position="249"/>
        <end position="274"/>
    </location>
</feature>
<dbReference type="HOGENOM" id="CLU_049496_0_0_1"/>
<feature type="transmembrane region" description="Helical" evidence="1">
    <location>
        <begin position="294"/>
        <end position="310"/>
    </location>
</feature>
<dbReference type="RefSeq" id="XP_003104438.2">
    <property type="nucleotide sequence ID" value="XM_003104390.2"/>
</dbReference>
<evidence type="ECO:0000313" key="3">
    <source>
        <dbReference type="Proteomes" id="UP000008281"/>
    </source>
</evidence>
<dbReference type="PANTHER" id="PTHR46045:SF15">
    <property type="entry name" value="SERPENTINE RECEPTOR, CLASS U"/>
    <property type="match status" value="1"/>
</dbReference>
<sequence>MTTATPLNGSIHGILEYINYSEYITWTTMQAFIPFIYIIPTSIIMVVIYVKHQRAKLLMNTVYMDPNIFTLIMFYFFFNSLFFTGDYMRLNLPSSGLVTSLCAKTKPNRWYTLIIIFAYSGDYGTISCPFLTSLIRLVMILSPHNHGKYCKLLMRWFIYPFIVAIPVTLTLRNIPATGYCRQLDPPFHFGAILISEGEYYVKINVFIHLFFSYFTFISHTLMSAFMFFKIRKSSYNNSSTRTKELSRKAELSLTLGMASCIVPFITNSIVSFTFLFDRPMWAHLLFLRILGNDYETIMLPWVLFLTHPLFRGKKKQMTTTPTYLGTSNIWNSNTNTPRSSSQMF</sequence>
<dbReference type="FunCoup" id="E3MHL5">
    <property type="interactions" value="2"/>
</dbReference>
<dbReference type="KEGG" id="crq:GCK72_016931"/>